<organism evidence="1 2">
    <name type="scientific">Eumeta variegata</name>
    <name type="common">Bagworm moth</name>
    <name type="synonym">Eumeta japonica</name>
    <dbReference type="NCBI Taxonomy" id="151549"/>
    <lineage>
        <taxon>Eukaryota</taxon>
        <taxon>Metazoa</taxon>
        <taxon>Ecdysozoa</taxon>
        <taxon>Arthropoda</taxon>
        <taxon>Hexapoda</taxon>
        <taxon>Insecta</taxon>
        <taxon>Pterygota</taxon>
        <taxon>Neoptera</taxon>
        <taxon>Endopterygota</taxon>
        <taxon>Lepidoptera</taxon>
        <taxon>Glossata</taxon>
        <taxon>Ditrysia</taxon>
        <taxon>Tineoidea</taxon>
        <taxon>Psychidae</taxon>
        <taxon>Oiketicinae</taxon>
        <taxon>Eumeta</taxon>
    </lineage>
</organism>
<gene>
    <name evidence="1" type="ORF">EVAR_25669_1</name>
</gene>
<evidence type="ECO:0000313" key="2">
    <source>
        <dbReference type="Proteomes" id="UP000299102"/>
    </source>
</evidence>
<proteinExistence type="predicted"/>
<dbReference type="EMBL" id="BGZK01000545">
    <property type="protein sequence ID" value="GBP49455.1"/>
    <property type="molecule type" value="Genomic_DNA"/>
</dbReference>
<protein>
    <submittedName>
        <fullName evidence="1">Uncharacterized protein</fullName>
    </submittedName>
</protein>
<dbReference type="AlphaFoldDB" id="A0A4C1WH47"/>
<reference evidence="1 2" key="1">
    <citation type="journal article" date="2019" name="Commun. Biol.">
        <title>The bagworm genome reveals a unique fibroin gene that provides high tensile strength.</title>
        <authorList>
            <person name="Kono N."/>
            <person name="Nakamura H."/>
            <person name="Ohtoshi R."/>
            <person name="Tomita M."/>
            <person name="Numata K."/>
            <person name="Arakawa K."/>
        </authorList>
    </citation>
    <scope>NUCLEOTIDE SEQUENCE [LARGE SCALE GENOMIC DNA]</scope>
</reference>
<comment type="caution">
    <text evidence="1">The sequence shown here is derived from an EMBL/GenBank/DDBJ whole genome shotgun (WGS) entry which is preliminary data.</text>
</comment>
<accession>A0A4C1WH47</accession>
<keyword evidence="2" id="KW-1185">Reference proteome</keyword>
<evidence type="ECO:0000313" key="1">
    <source>
        <dbReference type="EMBL" id="GBP49455.1"/>
    </source>
</evidence>
<dbReference type="Proteomes" id="UP000299102">
    <property type="component" value="Unassembled WGS sequence"/>
</dbReference>
<sequence>MSRFQVRPLIKILRASAEAVAAGGIFSRAAGYATRACVQPDTGGVFTRTRPRYDARSPLDPPMFRSLLSRFPRFDSVKRIYL</sequence>
<name>A0A4C1WH47_EUMVA</name>